<evidence type="ECO:0000256" key="1">
    <source>
        <dbReference type="SAM" id="MobiDB-lite"/>
    </source>
</evidence>
<dbReference type="Proteomes" id="UP000747542">
    <property type="component" value="Unassembled WGS sequence"/>
</dbReference>
<proteinExistence type="predicted"/>
<name>A0A8J5JN56_HOMAM</name>
<dbReference type="PANTHER" id="PTHR33198">
    <property type="entry name" value="ANK_REP_REGION DOMAIN-CONTAINING PROTEIN-RELATED"/>
    <property type="match status" value="1"/>
</dbReference>
<protein>
    <submittedName>
        <fullName evidence="2">Uncharacterized protein</fullName>
    </submittedName>
</protein>
<reference evidence="2" key="1">
    <citation type="journal article" date="2021" name="Sci. Adv.">
        <title>The American lobster genome reveals insights on longevity, neural, and immune adaptations.</title>
        <authorList>
            <person name="Polinski J.M."/>
            <person name="Zimin A.V."/>
            <person name="Clark K.F."/>
            <person name="Kohn A.B."/>
            <person name="Sadowski N."/>
            <person name="Timp W."/>
            <person name="Ptitsyn A."/>
            <person name="Khanna P."/>
            <person name="Romanova D.Y."/>
            <person name="Williams P."/>
            <person name="Greenwood S.J."/>
            <person name="Moroz L.L."/>
            <person name="Walt D.R."/>
            <person name="Bodnar A.G."/>
        </authorList>
    </citation>
    <scope>NUCLEOTIDE SEQUENCE</scope>
    <source>
        <strain evidence="2">GMGI-L3</strain>
    </source>
</reference>
<dbReference type="EMBL" id="JAHLQT010030803">
    <property type="protein sequence ID" value="KAG7160755.1"/>
    <property type="molecule type" value="Genomic_DNA"/>
</dbReference>
<organism evidence="2 3">
    <name type="scientific">Homarus americanus</name>
    <name type="common">American lobster</name>
    <dbReference type="NCBI Taxonomy" id="6706"/>
    <lineage>
        <taxon>Eukaryota</taxon>
        <taxon>Metazoa</taxon>
        <taxon>Ecdysozoa</taxon>
        <taxon>Arthropoda</taxon>
        <taxon>Crustacea</taxon>
        <taxon>Multicrustacea</taxon>
        <taxon>Malacostraca</taxon>
        <taxon>Eumalacostraca</taxon>
        <taxon>Eucarida</taxon>
        <taxon>Decapoda</taxon>
        <taxon>Pleocyemata</taxon>
        <taxon>Astacidea</taxon>
        <taxon>Nephropoidea</taxon>
        <taxon>Nephropidae</taxon>
        <taxon>Homarus</taxon>
    </lineage>
</organism>
<evidence type="ECO:0000313" key="2">
    <source>
        <dbReference type="EMBL" id="KAG7160755.1"/>
    </source>
</evidence>
<gene>
    <name evidence="2" type="ORF">Hamer_G030937</name>
</gene>
<accession>A0A8J5JN56</accession>
<feature type="region of interest" description="Disordered" evidence="1">
    <location>
        <begin position="1"/>
        <end position="32"/>
    </location>
</feature>
<evidence type="ECO:0000313" key="3">
    <source>
        <dbReference type="Proteomes" id="UP000747542"/>
    </source>
</evidence>
<dbReference type="PANTHER" id="PTHR33198:SF8">
    <property type="entry name" value="CCHC-TYPE DOMAIN-CONTAINING PROTEIN"/>
    <property type="match status" value="1"/>
</dbReference>
<feature type="compositionally biased region" description="Low complexity" evidence="1">
    <location>
        <begin position="72"/>
        <end position="81"/>
    </location>
</feature>
<sequence length="176" mass="18963">MRAATSPPGVPDTGVHPSALDRGRQAAAADAARPDRAAMQVLIRQALNVFIRVTPAPGSQGVGSGDSNGSVTATTSPTAATGHPRHQGHIAHGNGVAEDDQAVTVDDLLTRIKEHLQWQRQVALRRVRFEERRQREGESFDDFYVALKELADDAELCDQCLDARFVTHIKDPGPAN</sequence>
<dbReference type="AlphaFoldDB" id="A0A8J5JN56"/>
<keyword evidence="3" id="KW-1185">Reference proteome</keyword>
<comment type="caution">
    <text evidence="2">The sequence shown here is derived from an EMBL/GenBank/DDBJ whole genome shotgun (WGS) entry which is preliminary data.</text>
</comment>
<feature type="region of interest" description="Disordered" evidence="1">
    <location>
        <begin position="58"/>
        <end position="92"/>
    </location>
</feature>